<reference evidence="2 3" key="1">
    <citation type="journal article" date="2014" name="Genome Announc.">
        <title>The Genome of the Predominant Equine Lactobacillus Species, Lactobacillus equi, Is Reflective of Its Lifestyle Adaptations to an Herbivorous Host.</title>
        <authorList>
            <person name="O'Donnell M.M."/>
            <person name="Harris H.M."/>
            <person name="O'Toole P.W."/>
            <person name="Ross R.P."/>
        </authorList>
    </citation>
    <scope>NUCLEOTIDE SEQUENCE [LARGE SCALE GENOMIC DNA]</scope>
    <source>
        <strain evidence="2 3">DPC 6820</strain>
    </source>
</reference>
<evidence type="ECO:0000259" key="1">
    <source>
        <dbReference type="PROSITE" id="PS50930"/>
    </source>
</evidence>
<dbReference type="EMBL" id="AWWH01000184">
    <property type="protein sequence ID" value="ETA73439.1"/>
    <property type="molecule type" value="Genomic_DNA"/>
</dbReference>
<dbReference type="Pfam" id="PF04397">
    <property type="entry name" value="LytTR"/>
    <property type="match status" value="1"/>
</dbReference>
<dbReference type="GO" id="GO:0000156">
    <property type="term" value="F:phosphorelay response regulator activity"/>
    <property type="evidence" value="ECO:0007669"/>
    <property type="project" value="InterPro"/>
</dbReference>
<dbReference type="GO" id="GO:0003677">
    <property type="term" value="F:DNA binding"/>
    <property type="evidence" value="ECO:0007669"/>
    <property type="project" value="InterPro"/>
</dbReference>
<comment type="caution">
    <text evidence="2">The sequence shown here is derived from an EMBL/GenBank/DDBJ whole genome shotgun (WGS) entry which is preliminary data.</text>
</comment>
<accession>V7HTB2</accession>
<dbReference type="RefSeq" id="WP_023860381.1">
    <property type="nucleotide sequence ID" value="NZ_AWWH01000184.1"/>
</dbReference>
<dbReference type="PANTHER" id="PTHR37299:SF4">
    <property type="entry name" value="TRANSCRIPTIONAL REGULATOR"/>
    <property type="match status" value="1"/>
</dbReference>
<name>V7HTB2_9LACO</name>
<protein>
    <submittedName>
        <fullName evidence="2">Response regulator</fullName>
    </submittedName>
</protein>
<sequence length="153" mass="18146">MKKVSIQIDQELTEDEILVRINDAKLDFYALQKVIKKELQRQTKGQKLRFLQGERQIFPKISEIIFFQTQEGKVHAHSTTEEAEVNLKLYELEEILPENFLRISKSGIVNVDKIYALSRSLAGNLLEFRHSQKSIYVSRRYLRMLEELMEKRF</sequence>
<gene>
    <name evidence="2" type="ORF">LEQ_0160c</name>
</gene>
<dbReference type="InterPro" id="IPR007492">
    <property type="entry name" value="LytTR_DNA-bd_dom"/>
</dbReference>
<dbReference type="SMART" id="SM00850">
    <property type="entry name" value="LytTR"/>
    <property type="match status" value="1"/>
</dbReference>
<organism evidence="2 3">
    <name type="scientific">Ligilactobacillus equi DPC 6820</name>
    <dbReference type="NCBI Taxonomy" id="1392007"/>
    <lineage>
        <taxon>Bacteria</taxon>
        <taxon>Bacillati</taxon>
        <taxon>Bacillota</taxon>
        <taxon>Bacilli</taxon>
        <taxon>Lactobacillales</taxon>
        <taxon>Lactobacillaceae</taxon>
        <taxon>Ligilactobacillus</taxon>
    </lineage>
</organism>
<dbReference type="Proteomes" id="UP000018559">
    <property type="component" value="Unassembled WGS sequence"/>
</dbReference>
<evidence type="ECO:0000313" key="3">
    <source>
        <dbReference type="Proteomes" id="UP000018559"/>
    </source>
</evidence>
<evidence type="ECO:0000313" key="2">
    <source>
        <dbReference type="EMBL" id="ETA73439.1"/>
    </source>
</evidence>
<dbReference type="PATRIC" id="fig|1392007.3.peg.1800"/>
<proteinExistence type="predicted"/>
<dbReference type="PANTHER" id="PTHR37299">
    <property type="entry name" value="TRANSCRIPTIONAL REGULATOR-RELATED"/>
    <property type="match status" value="1"/>
</dbReference>
<dbReference type="InterPro" id="IPR046947">
    <property type="entry name" value="LytR-like"/>
</dbReference>
<dbReference type="AlphaFoldDB" id="V7HTB2"/>
<dbReference type="Gene3D" id="2.40.50.1020">
    <property type="entry name" value="LytTr DNA-binding domain"/>
    <property type="match status" value="1"/>
</dbReference>
<keyword evidence="3" id="KW-1185">Reference proteome</keyword>
<feature type="domain" description="HTH LytTR-type" evidence="1">
    <location>
        <begin position="53"/>
        <end position="151"/>
    </location>
</feature>
<dbReference type="PROSITE" id="PS50930">
    <property type="entry name" value="HTH_LYTTR"/>
    <property type="match status" value="1"/>
</dbReference>